<keyword evidence="1" id="KW-0732">Signal</keyword>
<accession>A0ABS3M3V0</accession>
<proteinExistence type="predicted"/>
<reference evidence="2 3" key="1">
    <citation type="submission" date="2021-01" db="EMBL/GenBank/DDBJ databases">
        <title>Prevotella A2931 sp. nov.</title>
        <authorList>
            <person name="Buhl M."/>
            <person name="Oberhettinger P."/>
        </authorList>
    </citation>
    <scope>NUCLEOTIDE SEQUENCE [LARGE SCALE GENOMIC DNA]</scope>
    <source>
        <strain evidence="2 3">A2931</strain>
    </source>
</reference>
<dbReference type="PROSITE" id="PS51257">
    <property type="entry name" value="PROKAR_LIPOPROTEIN"/>
    <property type="match status" value="1"/>
</dbReference>
<comment type="caution">
    <text evidence="2">The sequence shown here is derived from an EMBL/GenBank/DDBJ whole genome shotgun (WGS) entry which is preliminary data.</text>
</comment>
<dbReference type="EMBL" id="JAERMS010000006">
    <property type="protein sequence ID" value="MBO1362847.1"/>
    <property type="molecule type" value="Genomic_DNA"/>
</dbReference>
<feature type="chain" id="PRO_5045481265" evidence="1">
    <location>
        <begin position="25"/>
        <end position="171"/>
    </location>
</feature>
<sequence>MIKMKKHYFMVVAMAVNLSLPVFFISCGSNSSDDGIEAIDSKNSVIRMEISMSGDYAKFDPFLSFNVWDLKGKGKDIHTSTGKDVNMIWEQHYEKSPFSTASAQIKGSYSSFSASLILTNSDRQEGKVSVHAKVYKDEKVIRNQTTNIDVQPSDLSISIGYVPEQGFTKIN</sequence>
<gene>
    <name evidence="2" type="ORF">JHU38_03485</name>
</gene>
<evidence type="ECO:0000313" key="2">
    <source>
        <dbReference type="EMBL" id="MBO1362847.1"/>
    </source>
</evidence>
<evidence type="ECO:0000256" key="1">
    <source>
        <dbReference type="SAM" id="SignalP"/>
    </source>
</evidence>
<dbReference type="Proteomes" id="UP000664265">
    <property type="component" value="Unassembled WGS sequence"/>
</dbReference>
<name>A0ABS3M3V0_9BACT</name>
<organism evidence="2 3">
    <name type="scientific">Prevotella illustrans</name>
    <dbReference type="NCBI Taxonomy" id="2800387"/>
    <lineage>
        <taxon>Bacteria</taxon>
        <taxon>Pseudomonadati</taxon>
        <taxon>Bacteroidota</taxon>
        <taxon>Bacteroidia</taxon>
        <taxon>Bacteroidales</taxon>
        <taxon>Prevotellaceae</taxon>
        <taxon>Prevotella</taxon>
    </lineage>
</organism>
<evidence type="ECO:0000313" key="3">
    <source>
        <dbReference type="Proteomes" id="UP000664265"/>
    </source>
</evidence>
<keyword evidence="3" id="KW-1185">Reference proteome</keyword>
<dbReference type="Gene3D" id="2.60.60.60">
    <property type="match status" value="1"/>
</dbReference>
<feature type="signal peptide" evidence="1">
    <location>
        <begin position="1"/>
        <end position="24"/>
    </location>
</feature>
<protein>
    <submittedName>
        <fullName evidence="2">Uncharacterized protein</fullName>
    </submittedName>
</protein>